<keyword evidence="2" id="KW-0808">Transferase</keyword>
<dbReference type="InterPro" id="IPR041698">
    <property type="entry name" value="Methyltransf_25"/>
</dbReference>
<comment type="caution">
    <text evidence="2">The sequence shown here is derived from an EMBL/GenBank/DDBJ whole genome shotgun (WGS) entry which is preliminary data.</text>
</comment>
<dbReference type="Gene3D" id="3.40.50.150">
    <property type="entry name" value="Vaccinia Virus protein VP39"/>
    <property type="match status" value="1"/>
</dbReference>
<name>A0A4Q1C4V8_9BACT</name>
<keyword evidence="3" id="KW-1185">Reference proteome</keyword>
<dbReference type="InterPro" id="IPR029063">
    <property type="entry name" value="SAM-dependent_MTases_sf"/>
</dbReference>
<dbReference type="SUPFAM" id="SSF53335">
    <property type="entry name" value="S-adenosyl-L-methionine-dependent methyltransferases"/>
    <property type="match status" value="1"/>
</dbReference>
<keyword evidence="2" id="KW-0489">Methyltransferase</keyword>
<evidence type="ECO:0000313" key="3">
    <source>
        <dbReference type="Proteomes" id="UP000290218"/>
    </source>
</evidence>
<feature type="domain" description="Methyltransferase" evidence="1">
    <location>
        <begin position="72"/>
        <end position="164"/>
    </location>
</feature>
<dbReference type="CDD" id="cd02440">
    <property type="entry name" value="AdoMet_MTases"/>
    <property type="match status" value="1"/>
</dbReference>
<sequence length="297" mass="33792">MPAALMRALRRMKPLYDFSQLAVDRTLAPRDGMLAKDADAVLTEQYFDLGRRALELIHFSAELCDKPHYPNILDLPCGHGRVLRWLRAHYHYANITACDLERDGVDFCAQQFGAKPVYSEVDLHRLPFQNQFDLIWVGSLVTHLRHDRWLATLDCLVKWTKECGVIVFTTQGRTVSSLLARGRRNVAENIDKPALLEEFARTGFAYQRYFESNAEEDYGLALSSPEWVMRTLQRYPDVIMRAYLEEAWGMQDVVMLYKKAGHYEPILGVPEMNAQAEPGPAKPAAKSGGLLGKLFGK</sequence>
<dbReference type="GO" id="GO:0008168">
    <property type="term" value="F:methyltransferase activity"/>
    <property type="evidence" value="ECO:0007669"/>
    <property type="project" value="UniProtKB-KW"/>
</dbReference>
<dbReference type="Pfam" id="PF13649">
    <property type="entry name" value="Methyltransf_25"/>
    <property type="match status" value="1"/>
</dbReference>
<reference evidence="2 3" key="1">
    <citation type="submission" date="2019-01" db="EMBL/GenBank/DDBJ databases">
        <title>Lacunisphaera sp. strain TWA-58.</title>
        <authorList>
            <person name="Chen W.-M."/>
        </authorList>
    </citation>
    <scope>NUCLEOTIDE SEQUENCE [LARGE SCALE GENOMIC DNA]</scope>
    <source>
        <strain evidence="2 3">TWA-58</strain>
    </source>
</reference>
<dbReference type="AlphaFoldDB" id="A0A4Q1C4V8"/>
<proteinExistence type="predicted"/>
<accession>A0A4Q1C4V8</accession>
<protein>
    <submittedName>
        <fullName evidence="2">Class I SAM-dependent methyltransferase</fullName>
    </submittedName>
</protein>
<dbReference type="Proteomes" id="UP000290218">
    <property type="component" value="Unassembled WGS sequence"/>
</dbReference>
<evidence type="ECO:0000259" key="1">
    <source>
        <dbReference type="Pfam" id="PF13649"/>
    </source>
</evidence>
<evidence type="ECO:0000313" key="2">
    <source>
        <dbReference type="EMBL" id="RXK53430.1"/>
    </source>
</evidence>
<organism evidence="2 3">
    <name type="scientific">Oleiharenicola lentus</name>
    <dbReference type="NCBI Taxonomy" id="2508720"/>
    <lineage>
        <taxon>Bacteria</taxon>
        <taxon>Pseudomonadati</taxon>
        <taxon>Verrucomicrobiota</taxon>
        <taxon>Opitutia</taxon>
        <taxon>Opitutales</taxon>
        <taxon>Opitutaceae</taxon>
        <taxon>Oleiharenicola</taxon>
    </lineage>
</organism>
<dbReference type="GO" id="GO:0032259">
    <property type="term" value="P:methylation"/>
    <property type="evidence" value="ECO:0007669"/>
    <property type="project" value="UniProtKB-KW"/>
</dbReference>
<gene>
    <name evidence="2" type="ORF">ESB00_17195</name>
</gene>
<dbReference type="EMBL" id="SDHX01000002">
    <property type="protein sequence ID" value="RXK53430.1"/>
    <property type="molecule type" value="Genomic_DNA"/>
</dbReference>